<gene>
    <name evidence="3" type="ORF">TPAR_07636</name>
</gene>
<evidence type="ECO:0000259" key="2">
    <source>
        <dbReference type="Pfam" id="PF20183"/>
    </source>
</evidence>
<dbReference type="Pfam" id="PF20183">
    <property type="entry name" value="DUF6546"/>
    <property type="match status" value="1"/>
</dbReference>
<sequence length="488" mass="56138">MARWSQLVPLDIHLLVFEMLAQDPTANENKEQRGRPWTKKHPLSSYALVCRDWQNFFEKKIYRHLALSQSSLRDFDNFVRRQRGLVEYIWLKIKLARYTCTECVEFGLPKYQANHSTAEEAISRLFRILSTWDRDQVAVSGRLTLEISAHSHSDLHHAFFSDLYFDTSPFATGEPLLTDPGHAWVTSPRSRPLELASISRLFGVPLRPEFEQRLPPVAVINALVIRRQTRQRFAPNALLEVLSSLPNLSSMTYESWRDFLHFPRGTYLLQHRLAIIAGGIKRLDDIRGFQRGLQFYTLYRYDYKGVAMYSRASLAKRSLSLGRLSASYIVDAADFFKASHPTWVWNRLTSLSLTSRLLVCTTGAAEVNQLLMEAGTAAVQMPKLTKMDIWNGTKGNACIFRYEANGDYVTVRWRGTWNLDIDPEVIDVWKKVAQLCARKDLAVLRSETSDKTAIKSHAAAIQELGIGEHVIHRVSLKQIQKETERYWF</sequence>
<comment type="caution">
    <text evidence="3">The sequence shown here is derived from an EMBL/GenBank/DDBJ whole genome shotgun (WGS) entry which is preliminary data.</text>
</comment>
<dbReference type="AlphaFoldDB" id="A0A2S4KPS2"/>
<reference evidence="3 4" key="1">
    <citation type="submission" date="2018-01" db="EMBL/GenBank/DDBJ databases">
        <title>Harnessing the power of phylogenomics to disentangle the directionality and signatures of interkingdom host jumping in the parasitic fungal genus Tolypocladium.</title>
        <authorList>
            <person name="Quandt C.A."/>
            <person name="Patterson W."/>
            <person name="Spatafora J.W."/>
        </authorList>
    </citation>
    <scope>NUCLEOTIDE SEQUENCE [LARGE SCALE GENOMIC DNA]</scope>
    <source>
        <strain evidence="3 4">NRBC 100945</strain>
    </source>
</reference>
<proteinExistence type="predicted"/>
<keyword evidence="4" id="KW-1185">Reference proteome</keyword>
<dbReference type="Proteomes" id="UP000237481">
    <property type="component" value="Unassembled WGS sequence"/>
</dbReference>
<evidence type="ECO:0000313" key="3">
    <source>
        <dbReference type="EMBL" id="POR32134.1"/>
    </source>
</evidence>
<organism evidence="3 4">
    <name type="scientific">Tolypocladium paradoxum</name>
    <dbReference type="NCBI Taxonomy" id="94208"/>
    <lineage>
        <taxon>Eukaryota</taxon>
        <taxon>Fungi</taxon>
        <taxon>Dikarya</taxon>
        <taxon>Ascomycota</taxon>
        <taxon>Pezizomycotina</taxon>
        <taxon>Sordariomycetes</taxon>
        <taxon>Hypocreomycetidae</taxon>
        <taxon>Hypocreales</taxon>
        <taxon>Ophiocordycipitaceae</taxon>
        <taxon>Tolypocladium</taxon>
    </lineage>
</organism>
<feature type="signal peptide" evidence="1">
    <location>
        <begin position="1"/>
        <end position="21"/>
    </location>
</feature>
<feature type="domain" description="DUF6546" evidence="2">
    <location>
        <begin position="311"/>
        <end position="472"/>
    </location>
</feature>
<protein>
    <recommendedName>
        <fullName evidence="2">DUF6546 domain-containing protein</fullName>
    </recommendedName>
</protein>
<keyword evidence="1" id="KW-0732">Signal</keyword>
<dbReference type="EMBL" id="PKSG01000893">
    <property type="protein sequence ID" value="POR32134.1"/>
    <property type="molecule type" value="Genomic_DNA"/>
</dbReference>
<evidence type="ECO:0000313" key="4">
    <source>
        <dbReference type="Proteomes" id="UP000237481"/>
    </source>
</evidence>
<name>A0A2S4KPS2_9HYPO</name>
<feature type="chain" id="PRO_5015658675" description="DUF6546 domain-containing protein" evidence="1">
    <location>
        <begin position="22"/>
        <end position="488"/>
    </location>
</feature>
<dbReference type="InterPro" id="IPR046676">
    <property type="entry name" value="DUF6546"/>
</dbReference>
<evidence type="ECO:0000256" key="1">
    <source>
        <dbReference type="SAM" id="SignalP"/>
    </source>
</evidence>
<accession>A0A2S4KPS2</accession>
<dbReference type="OrthoDB" id="4688861at2759"/>